<keyword evidence="6" id="KW-1185">Reference proteome</keyword>
<keyword evidence="1" id="KW-0547">Nucleotide-binding</keyword>
<dbReference type="KEGG" id="haad:MW046_12385"/>
<organism evidence="5 6">
    <name type="scientific">Halocatena salina</name>
    <dbReference type="NCBI Taxonomy" id="2934340"/>
    <lineage>
        <taxon>Archaea</taxon>
        <taxon>Methanobacteriati</taxon>
        <taxon>Methanobacteriota</taxon>
        <taxon>Stenosarchaea group</taxon>
        <taxon>Halobacteria</taxon>
        <taxon>Halobacteriales</taxon>
        <taxon>Natronomonadaceae</taxon>
        <taxon>Halocatena</taxon>
    </lineage>
</organism>
<evidence type="ECO:0000256" key="2">
    <source>
        <dbReference type="ARBA" id="ARBA00022840"/>
    </source>
</evidence>
<evidence type="ECO:0000313" key="5">
    <source>
        <dbReference type="EMBL" id="UPM42742.1"/>
    </source>
</evidence>
<dbReference type="EMBL" id="CP096019">
    <property type="protein sequence ID" value="UPM42742.1"/>
    <property type="molecule type" value="Genomic_DNA"/>
</dbReference>
<dbReference type="InterPro" id="IPR003593">
    <property type="entry name" value="AAA+_ATPase"/>
</dbReference>
<accession>A0A8U0A0Z5</accession>
<sequence length="597" mass="66115">MGDPTTAAQKDKYVAVIDQEKVTDEVRDIALKYDPLNQAGRDEGFHLTDNGELHIDDEAVIEEHRIVANKIPNDAIEIVRLPAERGELVHQFGDNGFRLYELPGPAEGRVVGLLGPNGVGKSTALGILSGSLKPNLGDSAVDPGWDTIVREFRGTAVQTYLEQLRDGAVRTVYKPQRIDRVHDQYDGTVAELLGERDERGACDELLERLDLSALADRRVDNVSGGELQRVAVAATLVADADTYLIDEPSSYLDVDQRLTVARTIQEYTEDSVALVVDHDLITLDVVADTVHVVYGEPAGFGVVSRPLSTRRGINQFLEGYLRDENVRIREQAIDFLRDSTRYADHRTDTFEFPTLKTSFESFSLRIEPGTLREGAVLGILGRNGLGKTTFAKLLAGILTPDEGELGTDVSVSYKPQYLQPAFEGTVEELFASHLGVHSQPYETDLWQSFDLDSLSERAVSDLSGGELQRVSIALALGRDAQLYLLDEPSAYLDARQRTAFGATLRQFVTRENVYCLVIEHDLLLLDYVSDQTMVFEGDPGTRGIGRSPRPVHHGINRFLQTVGVTFRKDPTTGRPRANKPGSQKDREQKSSDNYYVV</sequence>
<protein>
    <submittedName>
        <fullName evidence="5">Ribosome biogenesis/translation initiation ATPase RLI</fullName>
    </submittedName>
</protein>
<dbReference type="InterPro" id="IPR027417">
    <property type="entry name" value="P-loop_NTPase"/>
</dbReference>
<evidence type="ECO:0000256" key="3">
    <source>
        <dbReference type="SAM" id="MobiDB-lite"/>
    </source>
</evidence>
<dbReference type="PROSITE" id="PS00211">
    <property type="entry name" value="ABC_TRANSPORTER_1"/>
    <property type="match status" value="2"/>
</dbReference>
<dbReference type="GO" id="GO:0016887">
    <property type="term" value="F:ATP hydrolysis activity"/>
    <property type="evidence" value="ECO:0007669"/>
    <property type="project" value="InterPro"/>
</dbReference>
<reference evidence="5" key="1">
    <citation type="submission" date="2022-04" db="EMBL/GenBank/DDBJ databases">
        <title>Halocatena sp. nov., isolated from a salt lake.</title>
        <authorList>
            <person name="Cui H.-L."/>
        </authorList>
    </citation>
    <scope>NUCLEOTIDE SEQUENCE</scope>
    <source>
        <strain evidence="5">AD-1</strain>
    </source>
</reference>
<gene>
    <name evidence="5" type="ORF">MW046_12385</name>
</gene>
<feature type="region of interest" description="Disordered" evidence="3">
    <location>
        <begin position="567"/>
        <end position="597"/>
    </location>
</feature>
<dbReference type="PANTHER" id="PTHR19248">
    <property type="entry name" value="ATP-BINDING TRANSPORT PROTEIN-RELATED"/>
    <property type="match status" value="1"/>
</dbReference>
<dbReference type="Proteomes" id="UP000831768">
    <property type="component" value="Chromosome"/>
</dbReference>
<feature type="domain" description="ABC transporter" evidence="4">
    <location>
        <begin position="345"/>
        <end position="561"/>
    </location>
</feature>
<dbReference type="GeneID" id="71928858"/>
<keyword evidence="2" id="KW-0067">ATP-binding</keyword>
<dbReference type="InterPro" id="IPR013283">
    <property type="entry name" value="RLI1"/>
</dbReference>
<dbReference type="Gene3D" id="3.40.50.300">
    <property type="entry name" value="P-loop containing nucleotide triphosphate hydrolases"/>
    <property type="match status" value="2"/>
</dbReference>
<dbReference type="SMART" id="SM00382">
    <property type="entry name" value="AAA"/>
    <property type="match status" value="2"/>
</dbReference>
<dbReference type="InterPro" id="IPR017871">
    <property type="entry name" value="ABC_transporter-like_CS"/>
</dbReference>
<feature type="domain" description="ABC transporter" evidence="4">
    <location>
        <begin position="83"/>
        <end position="320"/>
    </location>
</feature>
<dbReference type="AlphaFoldDB" id="A0A8U0A0Z5"/>
<evidence type="ECO:0000313" key="6">
    <source>
        <dbReference type="Proteomes" id="UP000831768"/>
    </source>
</evidence>
<dbReference type="SUPFAM" id="SSF52540">
    <property type="entry name" value="P-loop containing nucleoside triphosphate hydrolases"/>
    <property type="match status" value="2"/>
</dbReference>
<dbReference type="FunFam" id="3.40.50.300:FF:001546">
    <property type="entry name" value="RNase L inhibitor homolog"/>
    <property type="match status" value="1"/>
</dbReference>
<dbReference type="NCBIfam" id="NF009945">
    <property type="entry name" value="PRK13409.1"/>
    <property type="match status" value="1"/>
</dbReference>
<dbReference type="GO" id="GO:0005524">
    <property type="term" value="F:ATP binding"/>
    <property type="evidence" value="ECO:0007669"/>
    <property type="project" value="UniProtKB-KW"/>
</dbReference>
<dbReference type="RefSeq" id="WP_247993413.1">
    <property type="nucleotide sequence ID" value="NZ_CP096019.1"/>
</dbReference>
<evidence type="ECO:0000259" key="4">
    <source>
        <dbReference type="PROSITE" id="PS50893"/>
    </source>
</evidence>
<dbReference type="PROSITE" id="PS50893">
    <property type="entry name" value="ABC_TRANSPORTER_2"/>
    <property type="match status" value="2"/>
</dbReference>
<dbReference type="PRINTS" id="PR01868">
    <property type="entry name" value="ABCEFAMILY"/>
</dbReference>
<name>A0A8U0A0Z5_9EURY</name>
<proteinExistence type="predicted"/>
<dbReference type="InterPro" id="IPR003439">
    <property type="entry name" value="ABC_transporter-like_ATP-bd"/>
</dbReference>
<evidence type="ECO:0000256" key="1">
    <source>
        <dbReference type="ARBA" id="ARBA00022741"/>
    </source>
</evidence>
<dbReference type="Pfam" id="PF00005">
    <property type="entry name" value="ABC_tran"/>
    <property type="match status" value="2"/>
</dbReference>